<keyword evidence="3" id="KW-1185">Reference proteome</keyword>
<evidence type="ECO:0000256" key="1">
    <source>
        <dbReference type="SAM" id="MobiDB-lite"/>
    </source>
</evidence>
<evidence type="ECO:0000313" key="2">
    <source>
        <dbReference type="EMBL" id="EFH62375.1"/>
    </source>
</evidence>
<dbReference type="HOGENOM" id="CLU_2112207_0_0_1"/>
<gene>
    <name evidence="2" type="ORF">ARALYDRAFT_900093</name>
</gene>
<evidence type="ECO:0000313" key="3">
    <source>
        <dbReference type="Proteomes" id="UP000008694"/>
    </source>
</evidence>
<feature type="region of interest" description="Disordered" evidence="1">
    <location>
        <begin position="1"/>
        <end position="22"/>
    </location>
</feature>
<dbReference type="AlphaFoldDB" id="D7L9E9"/>
<dbReference type="EMBL" id="GL348715">
    <property type="protein sequence ID" value="EFH62375.1"/>
    <property type="molecule type" value="Genomic_DNA"/>
</dbReference>
<reference evidence="3" key="1">
    <citation type="journal article" date="2011" name="Nat. Genet.">
        <title>The Arabidopsis lyrata genome sequence and the basis of rapid genome size change.</title>
        <authorList>
            <person name="Hu T.T."/>
            <person name="Pattyn P."/>
            <person name="Bakker E.G."/>
            <person name="Cao J."/>
            <person name="Cheng J.-F."/>
            <person name="Clark R.M."/>
            <person name="Fahlgren N."/>
            <person name="Fawcett J.A."/>
            <person name="Grimwood J."/>
            <person name="Gundlach H."/>
            <person name="Haberer G."/>
            <person name="Hollister J.D."/>
            <person name="Ossowski S."/>
            <person name="Ottilar R.P."/>
            <person name="Salamov A.A."/>
            <person name="Schneeberger K."/>
            <person name="Spannagl M."/>
            <person name="Wang X."/>
            <person name="Yang L."/>
            <person name="Nasrallah M.E."/>
            <person name="Bergelson J."/>
            <person name="Carrington J.C."/>
            <person name="Gaut B.S."/>
            <person name="Schmutz J."/>
            <person name="Mayer K.F.X."/>
            <person name="Van de Peer Y."/>
            <person name="Grigoriev I.V."/>
            <person name="Nordborg M."/>
            <person name="Weigel D."/>
            <person name="Guo Y.-L."/>
        </authorList>
    </citation>
    <scope>NUCLEOTIDE SEQUENCE [LARGE SCALE GENOMIC DNA]</scope>
    <source>
        <strain evidence="3">cv. MN47</strain>
    </source>
</reference>
<dbReference type="Proteomes" id="UP000008694">
    <property type="component" value="Unassembled WGS sequence"/>
</dbReference>
<sequence length="115" mass="12963">MAAGVEEAAEEAAKDNGLSDWAIDEYPEDGFAEHIDFKTHGYEAITSDWENLADDKLEIEKEITEEGFRLMKELENEMILDGLLETDNLLGEELMEAEQEYGDGEEASEERTVTV</sequence>
<protein>
    <submittedName>
        <fullName evidence="2">Uncharacterized protein</fullName>
    </submittedName>
</protein>
<dbReference type="Gramene" id="scaffold_304063.1">
    <property type="protein sequence ID" value="scaffold_304063.1"/>
    <property type="gene ID" value="scaffold_304063.1"/>
</dbReference>
<accession>D7L9E9</accession>
<proteinExistence type="predicted"/>
<organism evidence="3">
    <name type="scientific">Arabidopsis lyrata subsp. lyrata</name>
    <name type="common">Lyre-leaved rock-cress</name>
    <dbReference type="NCBI Taxonomy" id="81972"/>
    <lineage>
        <taxon>Eukaryota</taxon>
        <taxon>Viridiplantae</taxon>
        <taxon>Streptophyta</taxon>
        <taxon>Embryophyta</taxon>
        <taxon>Tracheophyta</taxon>
        <taxon>Spermatophyta</taxon>
        <taxon>Magnoliopsida</taxon>
        <taxon>eudicotyledons</taxon>
        <taxon>Gunneridae</taxon>
        <taxon>Pentapetalae</taxon>
        <taxon>rosids</taxon>
        <taxon>malvids</taxon>
        <taxon>Brassicales</taxon>
        <taxon>Brassicaceae</taxon>
        <taxon>Camelineae</taxon>
        <taxon>Arabidopsis</taxon>
    </lineage>
</organism>
<name>D7L9E9_ARALL</name>